<dbReference type="RefSeq" id="WP_224190373.1">
    <property type="nucleotide sequence ID" value="NZ_JAIRAU010000001.1"/>
</dbReference>
<gene>
    <name evidence="1" type="ORF">K7C98_05085</name>
</gene>
<keyword evidence="2" id="KW-1185">Reference proteome</keyword>
<evidence type="ECO:0000313" key="2">
    <source>
        <dbReference type="Proteomes" id="UP001139031"/>
    </source>
</evidence>
<comment type="caution">
    <text evidence="1">The sequence shown here is derived from an EMBL/GenBank/DDBJ whole genome shotgun (WGS) entry which is preliminary data.</text>
</comment>
<evidence type="ECO:0000313" key="1">
    <source>
        <dbReference type="EMBL" id="MBZ5708623.1"/>
    </source>
</evidence>
<organism evidence="1 2">
    <name type="scientific">Nannocystis pusilla</name>
    <dbReference type="NCBI Taxonomy" id="889268"/>
    <lineage>
        <taxon>Bacteria</taxon>
        <taxon>Pseudomonadati</taxon>
        <taxon>Myxococcota</taxon>
        <taxon>Polyangia</taxon>
        <taxon>Nannocystales</taxon>
        <taxon>Nannocystaceae</taxon>
        <taxon>Nannocystis</taxon>
    </lineage>
</organism>
<reference evidence="1" key="1">
    <citation type="submission" date="2021-08" db="EMBL/GenBank/DDBJ databases">
        <authorList>
            <person name="Stevens D.C."/>
        </authorList>
    </citation>
    <scope>NUCLEOTIDE SEQUENCE</scope>
    <source>
        <strain evidence="1">DSM 53165</strain>
    </source>
</reference>
<protein>
    <submittedName>
        <fullName evidence="1">Uncharacterized protein</fullName>
    </submittedName>
</protein>
<dbReference type="Proteomes" id="UP001139031">
    <property type="component" value="Unassembled WGS sequence"/>
</dbReference>
<dbReference type="EMBL" id="JAIRAU010000001">
    <property type="protein sequence ID" value="MBZ5708623.1"/>
    <property type="molecule type" value="Genomic_DNA"/>
</dbReference>
<accession>A0ABS7TK67</accession>
<proteinExistence type="predicted"/>
<sequence>MGPRERDVVERPRIEHVQWLHVEGRLLEELTLDLAARAASGAVAVNSS</sequence>
<name>A0ABS7TK67_9BACT</name>